<evidence type="ECO:0008006" key="7">
    <source>
        <dbReference type="Google" id="ProtNLM"/>
    </source>
</evidence>
<keyword evidence="3" id="KW-0732">Signal</keyword>
<feature type="signal peptide" evidence="3">
    <location>
        <begin position="1"/>
        <end position="20"/>
    </location>
</feature>
<comment type="caution">
    <text evidence="2">Lacks conserved residue(s) required for the propagation of feature annotation.</text>
</comment>
<dbReference type="PROSITE" id="PS50923">
    <property type="entry name" value="SUSHI"/>
    <property type="match status" value="1"/>
</dbReference>
<dbReference type="InterPro" id="IPR036179">
    <property type="entry name" value="Ig-like_dom_sf"/>
</dbReference>
<feature type="domain" description="Sushi" evidence="5">
    <location>
        <begin position="126"/>
        <end position="194"/>
    </location>
</feature>
<name>A0A0K8T0E9_LYGHE</name>
<evidence type="ECO:0000256" key="1">
    <source>
        <dbReference type="ARBA" id="ARBA00023157"/>
    </source>
</evidence>
<dbReference type="SUPFAM" id="SSF57535">
    <property type="entry name" value="Complement control module/SCR domain"/>
    <property type="match status" value="1"/>
</dbReference>
<evidence type="ECO:0000256" key="2">
    <source>
        <dbReference type="PROSITE-ProRule" id="PRU00302"/>
    </source>
</evidence>
<reference evidence="6" key="1">
    <citation type="submission" date="2014-09" db="EMBL/GenBank/DDBJ databases">
        <authorList>
            <person name="Magalhaes I.L.F."/>
            <person name="Oliveira U."/>
            <person name="Santos F.R."/>
            <person name="Vidigal T.H.D.A."/>
            <person name="Brescovit A.D."/>
            <person name="Santos A.J."/>
        </authorList>
    </citation>
    <scope>NUCLEOTIDE SEQUENCE</scope>
</reference>
<dbReference type="SUPFAM" id="SSF48726">
    <property type="entry name" value="Immunoglobulin"/>
    <property type="match status" value="1"/>
</dbReference>
<organism evidence="6">
    <name type="scientific">Lygus hesperus</name>
    <name type="common">Western plant bug</name>
    <dbReference type="NCBI Taxonomy" id="30085"/>
    <lineage>
        <taxon>Eukaryota</taxon>
        <taxon>Metazoa</taxon>
        <taxon>Ecdysozoa</taxon>
        <taxon>Arthropoda</taxon>
        <taxon>Hexapoda</taxon>
        <taxon>Insecta</taxon>
        <taxon>Pterygota</taxon>
        <taxon>Neoptera</taxon>
        <taxon>Paraneoptera</taxon>
        <taxon>Hemiptera</taxon>
        <taxon>Heteroptera</taxon>
        <taxon>Panheteroptera</taxon>
        <taxon>Cimicomorpha</taxon>
        <taxon>Miridae</taxon>
        <taxon>Mirini</taxon>
        <taxon>Lygus</taxon>
    </lineage>
</organism>
<proteinExistence type="predicted"/>
<feature type="domain" description="Ig-like" evidence="4">
    <location>
        <begin position="207"/>
        <end position="300"/>
    </location>
</feature>
<feature type="chain" id="PRO_5005519683" description="Locomotion-related protein Hikaru genki" evidence="3">
    <location>
        <begin position="21"/>
        <end position="302"/>
    </location>
</feature>
<evidence type="ECO:0000259" key="4">
    <source>
        <dbReference type="PROSITE" id="PS50835"/>
    </source>
</evidence>
<evidence type="ECO:0000259" key="5">
    <source>
        <dbReference type="PROSITE" id="PS50923"/>
    </source>
</evidence>
<dbReference type="EMBL" id="GBRD01006833">
    <property type="protein sequence ID" value="JAG58988.1"/>
    <property type="molecule type" value="Transcribed_RNA"/>
</dbReference>
<dbReference type="Gene3D" id="2.10.70.10">
    <property type="entry name" value="Complement Module, domain 1"/>
    <property type="match status" value="1"/>
</dbReference>
<protein>
    <recommendedName>
        <fullName evidence="7">Locomotion-related protein Hikaru genki</fullName>
    </recommendedName>
</protein>
<keyword evidence="2" id="KW-0768">Sushi</keyword>
<dbReference type="CDD" id="cd00033">
    <property type="entry name" value="CCP"/>
    <property type="match status" value="1"/>
</dbReference>
<dbReference type="AlphaFoldDB" id="A0A0K8T0E9"/>
<dbReference type="InterPro" id="IPR000436">
    <property type="entry name" value="Sushi_SCR_CCP_dom"/>
</dbReference>
<keyword evidence="1" id="KW-1015">Disulfide bond</keyword>
<dbReference type="Pfam" id="PF00084">
    <property type="entry name" value="Sushi"/>
    <property type="match status" value="1"/>
</dbReference>
<sequence length="302" mass="33059">MHALHTCQFVVLLAASVVTAKLEDAEAKGGVGCPAPQLSLRGVKVVARPKSAPDYNELGEVKFIAELPAPSPFNNERRMCKIKCISGHWVGPLCQPDSGGSHTGTVNVDPKLLDEGSSPRFQPLLRSCRIERKPLHLTITYKNITITTNNNSFPHNSDVDARCREPLGLYKLLGESKLVCNNGLWSSKLPSCIPTTVLTNYTEDSPPTILVRLPSGSASSEPNGVLAVFPGSILHLECLFSRRVGSPEWSWTSKYRSYLTGWAIAPEERDWKYRLSIYYTKPQDSGVFTCATPKGSLTVSTS</sequence>
<dbReference type="InterPro" id="IPR035976">
    <property type="entry name" value="Sushi/SCR/CCP_sf"/>
</dbReference>
<evidence type="ECO:0000256" key="3">
    <source>
        <dbReference type="SAM" id="SignalP"/>
    </source>
</evidence>
<dbReference type="InterPro" id="IPR007110">
    <property type="entry name" value="Ig-like_dom"/>
</dbReference>
<dbReference type="SMART" id="SM00032">
    <property type="entry name" value="CCP"/>
    <property type="match status" value="1"/>
</dbReference>
<accession>A0A0K8T0E9</accession>
<dbReference type="PROSITE" id="PS50835">
    <property type="entry name" value="IG_LIKE"/>
    <property type="match status" value="1"/>
</dbReference>
<evidence type="ECO:0000313" key="6">
    <source>
        <dbReference type="EMBL" id="JAG58988.1"/>
    </source>
</evidence>